<accession>A0A0P1F9K0</accession>
<keyword evidence="2" id="KW-0548">Nucleotidyltransferase</keyword>
<organism evidence="2 3">
    <name type="scientific">Thalassovita gelatinovora</name>
    <name type="common">Thalassobius gelatinovorus</name>
    <dbReference type="NCBI Taxonomy" id="53501"/>
    <lineage>
        <taxon>Bacteria</taxon>
        <taxon>Pseudomonadati</taxon>
        <taxon>Pseudomonadota</taxon>
        <taxon>Alphaproteobacteria</taxon>
        <taxon>Rhodobacterales</taxon>
        <taxon>Roseobacteraceae</taxon>
        <taxon>Thalassovita</taxon>
    </lineage>
</organism>
<evidence type="ECO:0000259" key="1">
    <source>
        <dbReference type="PROSITE" id="PS51462"/>
    </source>
</evidence>
<dbReference type="InterPro" id="IPR000086">
    <property type="entry name" value="NUDIX_hydrolase_dom"/>
</dbReference>
<dbReference type="Pfam" id="PF00293">
    <property type="entry name" value="NUDIX"/>
    <property type="match status" value="1"/>
</dbReference>
<protein>
    <submittedName>
        <fullName evidence="2">Bifunctional nicotinamide mononucleotide adenylyltransferase/ADP-ribose pyrophosphatase</fullName>
    </submittedName>
</protein>
<dbReference type="AlphaFoldDB" id="A0A0P1F9K0"/>
<dbReference type="PANTHER" id="PTHR43736">
    <property type="entry name" value="ADP-RIBOSE PYROPHOSPHATASE"/>
    <property type="match status" value="1"/>
</dbReference>
<feature type="domain" description="Nudix hydrolase" evidence="1">
    <location>
        <begin position="1"/>
        <end position="117"/>
    </location>
</feature>
<keyword evidence="3" id="KW-1185">Reference proteome</keyword>
<dbReference type="PROSITE" id="PS51462">
    <property type="entry name" value="NUDIX"/>
    <property type="match status" value="1"/>
</dbReference>
<name>A0A0P1F9K0_THAGE</name>
<dbReference type="Gene3D" id="3.90.79.10">
    <property type="entry name" value="Nucleoside Triphosphate Pyrophosphohydrolase"/>
    <property type="match status" value="1"/>
</dbReference>
<evidence type="ECO:0000313" key="3">
    <source>
        <dbReference type="Proteomes" id="UP000051587"/>
    </source>
</evidence>
<dbReference type="RefSeq" id="WP_217621231.1">
    <property type="nucleotide sequence ID" value="NZ_CP051181.1"/>
</dbReference>
<dbReference type="EMBL" id="CYSA01000015">
    <property type="protein sequence ID" value="CUH64765.1"/>
    <property type="molecule type" value="Genomic_DNA"/>
</dbReference>
<dbReference type="InterPro" id="IPR015797">
    <property type="entry name" value="NUDIX_hydrolase-like_dom_sf"/>
</dbReference>
<gene>
    <name evidence="2" type="ORF">TG4357_01481</name>
</gene>
<dbReference type="STRING" id="53501.SAMN04488043_102194"/>
<sequence length="126" mass="13917">MQVKSKPGRDDYLTLPGGKQEPGETLVQCVIRECAEEIGAIVKVGRLLHVAEVFRRKTEGRRHQIDIFFACTVPEDYVPRLGSHPDPAQIATAWVPLREAAKRLHPAYGPVLENAAAPVYLGVYDG</sequence>
<dbReference type="GO" id="GO:0016779">
    <property type="term" value="F:nucleotidyltransferase activity"/>
    <property type="evidence" value="ECO:0007669"/>
    <property type="project" value="UniProtKB-KW"/>
</dbReference>
<dbReference type="PANTHER" id="PTHR43736:SF1">
    <property type="entry name" value="DIHYDRONEOPTERIN TRIPHOSPHATE DIPHOSPHATASE"/>
    <property type="match status" value="1"/>
</dbReference>
<evidence type="ECO:0000313" key="2">
    <source>
        <dbReference type="EMBL" id="CUH64765.1"/>
    </source>
</evidence>
<reference evidence="2 3" key="1">
    <citation type="submission" date="2015-09" db="EMBL/GenBank/DDBJ databases">
        <authorList>
            <consortium name="Swine Surveillance"/>
        </authorList>
    </citation>
    <scope>NUCLEOTIDE SEQUENCE [LARGE SCALE GENOMIC DNA]</scope>
    <source>
        <strain evidence="2 3">CECT 4357</strain>
    </source>
</reference>
<dbReference type="Proteomes" id="UP000051587">
    <property type="component" value="Unassembled WGS sequence"/>
</dbReference>
<keyword evidence="2" id="KW-0808">Transferase</keyword>
<dbReference type="SUPFAM" id="SSF55811">
    <property type="entry name" value="Nudix"/>
    <property type="match status" value="1"/>
</dbReference>
<proteinExistence type="predicted"/>